<evidence type="ECO:0000256" key="9">
    <source>
        <dbReference type="ARBA" id="ARBA00022946"/>
    </source>
</evidence>
<keyword evidence="12 15" id="KW-0472">Membrane</keyword>
<keyword evidence="15" id="KW-0812">Transmembrane</keyword>
<keyword evidence="9" id="KW-0809">Transit peptide</keyword>
<keyword evidence="11" id="KW-0496">Mitochondrion</keyword>
<evidence type="ECO:0000256" key="7">
    <source>
        <dbReference type="ARBA" id="ARBA00022792"/>
    </source>
</evidence>
<dbReference type="GO" id="GO:0036444">
    <property type="term" value="P:calcium import into the mitochondrion"/>
    <property type="evidence" value="ECO:0007669"/>
    <property type="project" value="TreeGrafter"/>
</dbReference>
<evidence type="ECO:0000259" key="16">
    <source>
        <dbReference type="PROSITE" id="PS50222"/>
    </source>
</evidence>
<dbReference type="Pfam" id="PF00561">
    <property type="entry name" value="Abhydrolase_1"/>
    <property type="match status" value="1"/>
</dbReference>
<dbReference type="PANTHER" id="PTHR12294:SF1">
    <property type="entry name" value="CALCIUM UPTAKE PROTEIN 1, MITOCHONDRIAL"/>
    <property type="match status" value="1"/>
</dbReference>
<dbReference type="AlphaFoldDB" id="A0A7I8VQU4"/>
<evidence type="ECO:0000313" key="18">
    <source>
        <dbReference type="Proteomes" id="UP000549394"/>
    </source>
</evidence>
<keyword evidence="15" id="KW-1133">Transmembrane helix</keyword>
<keyword evidence="6" id="KW-0677">Repeat</keyword>
<evidence type="ECO:0000256" key="3">
    <source>
        <dbReference type="ARBA" id="ARBA00022448"/>
    </source>
</evidence>
<keyword evidence="5" id="KW-0479">Metal-binding</keyword>
<dbReference type="GO" id="GO:0005509">
    <property type="term" value="F:calcium ion binding"/>
    <property type="evidence" value="ECO:0007669"/>
    <property type="project" value="InterPro"/>
</dbReference>
<dbReference type="OrthoDB" id="10056860at2759"/>
<evidence type="ECO:0000256" key="2">
    <source>
        <dbReference type="ARBA" id="ARBA00004569"/>
    </source>
</evidence>
<dbReference type="InterPro" id="IPR018247">
    <property type="entry name" value="EF_Hand_1_Ca_BS"/>
</dbReference>
<dbReference type="SMART" id="SM00054">
    <property type="entry name" value="EFh"/>
    <property type="match status" value="2"/>
</dbReference>
<name>A0A7I8VQU4_9ANNE</name>
<keyword evidence="8" id="KW-0106">Calcium</keyword>
<evidence type="ECO:0000256" key="14">
    <source>
        <dbReference type="SAM" id="MobiDB-lite"/>
    </source>
</evidence>
<dbReference type="InterPro" id="IPR002048">
    <property type="entry name" value="EF_hand_dom"/>
</dbReference>
<dbReference type="GO" id="GO:0005758">
    <property type="term" value="C:mitochondrial intermembrane space"/>
    <property type="evidence" value="ECO:0007669"/>
    <property type="project" value="UniProtKB-SubCell"/>
</dbReference>
<dbReference type="GO" id="GO:1990246">
    <property type="term" value="C:uniplex complex"/>
    <property type="evidence" value="ECO:0007669"/>
    <property type="project" value="TreeGrafter"/>
</dbReference>
<evidence type="ECO:0000313" key="17">
    <source>
        <dbReference type="EMBL" id="CAD5118688.1"/>
    </source>
</evidence>
<dbReference type="PROSITE" id="PS50222">
    <property type="entry name" value="EF_HAND_2"/>
    <property type="match status" value="2"/>
</dbReference>
<dbReference type="InterPro" id="IPR011992">
    <property type="entry name" value="EF-hand-dom_pair"/>
</dbReference>
<feature type="transmembrane region" description="Helical" evidence="15">
    <location>
        <begin position="323"/>
        <end position="343"/>
    </location>
</feature>
<dbReference type="CDD" id="cd15900">
    <property type="entry name" value="EFh_MICU"/>
    <property type="match status" value="1"/>
</dbReference>
<evidence type="ECO:0000256" key="10">
    <source>
        <dbReference type="ARBA" id="ARBA00023065"/>
    </source>
</evidence>
<dbReference type="Pfam" id="PF13833">
    <property type="entry name" value="EF-hand_8"/>
    <property type="match status" value="1"/>
</dbReference>
<evidence type="ECO:0000256" key="12">
    <source>
        <dbReference type="ARBA" id="ARBA00023136"/>
    </source>
</evidence>
<feature type="domain" description="EF-hand" evidence="16">
    <location>
        <begin position="492"/>
        <end position="527"/>
    </location>
</feature>
<dbReference type="InterPro" id="IPR029058">
    <property type="entry name" value="AB_hydrolase_fold"/>
</dbReference>
<keyword evidence="10" id="KW-0406">Ion transport</keyword>
<sequence length="747" mass="85703">MPCCLNFGRSNRVSPQPEFSEEYRLEKIRDDRQLCVRHVNRHQRPRTIKENEPLLNFEDLGKLQVPLVSPENIVIFFIHGVGGSSDIWKSQIEYFSNLGYEVVSPDLIGHGFSDAPRDQQAYRFDEISKDILEIFDTRCSTWNVVVGHSYGCCFAAILARQRPHLVSRLIMVSGGGPTPLAPQTGIFSLPTPVLSCCQPVLSRVFNKFAYDDPLIAERRPAFDVPTYVLRNTMRGQIWLSGDASYHSRISCPTLILHGAADKLVKIQEEEEMKAVIRYSTLEVLQQAGHMVMMERPKERNRYTGLFDAVNEEKKKSSNNIFTAIYYIFLGGSLFAIMFTPWPAEFANKMVGRVDSASPTVEENPSSDKVEEEEHGEAKKKVGFRDRKIIEYENRIRDYSTPDKIFRYFATLKVYHDPHISEVYMTPDDFLRSITPGVKQPDGLGLDQFRKYDPKNKHKVSSILSPDSIFYKLGQSGLISFSDYMLLLVILSTPPKQFQIAFKMFDLNGDGEVEFEEFEKVRKLLGRQTSMGMRHRDHAVTGNTLKSMNTALSTYFFGRDHSKKLTVDKFLDFQKQLQNEILLLEFNRYDPEDGKISERDFSEILIVYAKFSDARKRKMLARVKKAYKGESQGITFKEFVDFYQVMQFINDIDTALMFYHLAGASIDQATFKHVAKTVANVNLSDHLVQVVFTLFDENDDGELSNKEFVSVIKRRMMRGLDKNKDTGFTKLINAMWKCAKNQTPSIVD</sequence>
<dbReference type="SUPFAM" id="SSF47473">
    <property type="entry name" value="EF-hand"/>
    <property type="match status" value="2"/>
</dbReference>
<accession>A0A7I8VQU4</accession>
<keyword evidence="7" id="KW-0999">Mitochondrion inner membrane</keyword>
<evidence type="ECO:0000256" key="8">
    <source>
        <dbReference type="ARBA" id="ARBA00022837"/>
    </source>
</evidence>
<evidence type="ECO:0000256" key="4">
    <source>
        <dbReference type="ARBA" id="ARBA00022568"/>
    </source>
</evidence>
<keyword evidence="4" id="KW-0109">Calcium transport</keyword>
<dbReference type="GO" id="GO:0051560">
    <property type="term" value="P:mitochondrial calcium ion homeostasis"/>
    <property type="evidence" value="ECO:0007669"/>
    <property type="project" value="TreeGrafter"/>
</dbReference>
<dbReference type="SUPFAM" id="SSF53474">
    <property type="entry name" value="alpha/beta-Hydrolases"/>
    <property type="match status" value="1"/>
</dbReference>
<evidence type="ECO:0000256" key="13">
    <source>
        <dbReference type="ARBA" id="ARBA00038333"/>
    </source>
</evidence>
<evidence type="ECO:0000256" key="11">
    <source>
        <dbReference type="ARBA" id="ARBA00023128"/>
    </source>
</evidence>
<dbReference type="EMBL" id="CAJFCJ010000009">
    <property type="protein sequence ID" value="CAD5118688.1"/>
    <property type="molecule type" value="Genomic_DNA"/>
</dbReference>
<evidence type="ECO:0000256" key="1">
    <source>
        <dbReference type="ARBA" id="ARBA00004273"/>
    </source>
</evidence>
<keyword evidence="18" id="KW-1185">Reference proteome</keyword>
<feature type="domain" description="EF-hand" evidence="16">
    <location>
        <begin position="682"/>
        <end position="717"/>
    </location>
</feature>
<keyword evidence="3" id="KW-0813">Transport</keyword>
<comment type="similarity">
    <text evidence="13">Belongs to the MICU1 family. MICU1 subfamily.</text>
</comment>
<dbReference type="Gene3D" id="3.40.50.1820">
    <property type="entry name" value="alpha/beta hydrolase"/>
    <property type="match status" value="1"/>
</dbReference>
<comment type="caution">
    <text evidence="17">The sequence shown here is derived from an EMBL/GenBank/DDBJ whole genome shotgun (WGS) entry which is preliminary data.</text>
</comment>
<reference evidence="17 18" key="1">
    <citation type="submission" date="2020-08" db="EMBL/GenBank/DDBJ databases">
        <authorList>
            <person name="Hejnol A."/>
        </authorList>
    </citation>
    <scope>NUCLEOTIDE SEQUENCE [LARGE SCALE GENOMIC DNA]</scope>
</reference>
<dbReference type="InterPro" id="IPR000073">
    <property type="entry name" value="AB_hydrolase_1"/>
</dbReference>
<evidence type="ECO:0000256" key="6">
    <source>
        <dbReference type="ARBA" id="ARBA00022737"/>
    </source>
</evidence>
<dbReference type="Proteomes" id="UP000549394">
    <property type="component" value="Unassembled WGS sequence"/>
</dbReference>
<evidence type="ECO:0000256" key="5">
    <source>
        <dbReference type="ARBA" id="ARBA00022723"/>
    </source>
</evidence>
<dbReference type="Pfam" id="PF13202">
    <property type="entry name" value="EF-hand_5"/>
    <property type="match status" value="1"/>
</dbReference>
<dbReference type="InterPro" id="IPR039800">
    <property type="entry name" value="MICU1/2/3"/>
</dbReference>
<evidence type="ECO:0000256" key="15">
    <source>
        <dbReference type="SAM" id="Phobius"/>
    </source>
</evidence>
<dbReference type="Gene3D" id="1.10.238.10">
    <property type="entry name" value="EF-hand"/>
    <property type="match status" value="2"/>
</dbReference>
<gene>
    <name evidence="17" type="ORF">DGYR_LOCUS7020</name>
</gene>
<dbReference type="PANTHER" id="PTHR12294">
    <property type="entry name" value="EF HAND DOMAIN FAMILY A1,A2-RELATED"/>
    <property type="match status" value="1"/>
</dbReference>
<comment type="subcellular location">
    <subcellularLocation>
        <location evidence="1">Mitochondrion inner membrane</location>
    </subcellularLocation>
    <subcellularLocation>
        <location evidence="2">Mitochondrion intermembrane space</location>
    </subcellularLocation>
</comment>
<organism evidence="17 18">
    <name type="scientific">Dimorphilus gyrociliatus</name>
    <dbReference type="NCBI Taxonomy" id="2664684"/>
    <lineage>
        <taxon>Eukaryota</taxon>
        <taxon>Metazoa</taxon>
        <taxon>Spiralia</taxon>
        <taxon>Lophotrochozoa</taxon>
        <taxon>Annelida</taxon>
        <taxon>Polychaeta</taxon>
        <taxon>Polychaeta incertae sedis</taxon>
        <taxon>Dinophilidae</taxon>
        <taxon>Dimorphilus</taxon>
    </lineage>
</organism>
<feature type="region of interest" description="Disordered" evidence="14">
    <location>
        <begin position="355"/>
        <end position="377"/>
    </location>
</feature>
<dbReference type="PRINTS" id="PR00111">
    <property type="entry name" value="ABHYDROLASE"/>
</dbReference>
<dbReference type="PROSITE" id="PS00018">
    <property type="entry name" value="EF_HAND_1"/>
    <property type="match status" value="2"/>
</dbReference>
<proteinExistence type="inferred from homology"/>
<protein>
    <submittedName>
        <fullName evidence="17">DgyrCDS7371</fullName>
    </submittedName>
</protein>